<dbReference type="PANTHER" id="PTHR37423">
    <property type="entry name" value="SOLUBLE LYTIC MUREIN TRANSGLYCOSYLASE-RELATED"/>
    <property type="match status" value="1"/>
</dbReference>
<dbReference type="InterPro" id="IPR000189">
    <property type="entry name" value="Transglyc_AS"/>
</dbReference>
<dbReference type="AlphaFoldDB" id="W0DLX2"/>
<comment type="similarity">
    <text evidence="1">Belongs to the transglycosylase Slt family.</text>
</comment>
<dbReference type="OrthoDB" id="92254at2"/>
<dbReference type="HOGENOM" id="CLU_065765_1_1_6"/>
<accession>W0DLX2</accession>
<dbReference type="PROSITE" id="PS00922">
    <property type="entry name" value="TRANSGLYCOSYLASE"/>
    <property type="match status" value="1"/>
</dbReference>
<dbReference type="EMBL" id="CP007029">
    <property type="protein sequence ID" value="AHE97993.1"/>
    <property type="molecule type" value="Genomic_DNA"/>
</dbReference>
<dbReference type="CDD" id="cd00254">
    <property type="entry name" value="LT-like"/>
    <property type="match status" value="1"/>
</dbReference>
<reference evidence="4 5" key="1">
    <citation type="submission" date="2013-12" db="EMBL/GenBank/DDBJ databases">
        <authorList>
            <consortium name="DOE Joint Genome Institute"/>
            <person name="Muyzer G."/>
            <person name="Huntemann M."/>
            <person name="Han J."/>
            <person name="Chen A."/>
            <person name="Kyrpides N."/>
            <person name="Mavromatis K."/>
            <person name="Markowitz V."/>
            <person name="Palaniappan K."/>
            <person name="Ivanova N."/>
            <person name="Schaumberg A."/>
            <person name="Pati A."/>
            <person name="Liolios K."/>
            <person name="Nordberg H.P."/>
            <person name="Cantor M.N."/>
            <person name="Hua S.X."/>
            <person name="Woyke T."/>
        </authorList>
    </citation>
    <scope>NUCLEOTIDE SEQUENCE [LARGE SCALE GENOMIC DNA]</scope>
    <source>
        <strain evidence="4 5">ARh 1</strain>
    </source>
</reference>
<dbReference type="KEGG" id="tti:THITH_06700"/>
<name>W0DLX2_9GAMM</name>
<dbReference type="PANTHER" id="PTHR37423:SF2">
    <property type="entry name" value="MEMBRANE-BOUND LYTIC MUREIN TRANSGLYCOSYLASE C"/>
    <property type="match status" value="1"/>
</dbReference>
<evidence type="ECO:0000259" key="2">
    <source>
        <dbReference type="Pfam" id="PF01464"/>
    </source>
</evidence>
<dbReference type="STRING" id="713585.THITH_06700"/>
<keyword evidence="5" id="KW-1185">Reference proteome</keyword>
<dbReference type="Pfam" id="PF13511">
    <property type="entry name" value="DUF4124"/>
    <property type="match status" value="1"/>
</dbReference>
<dbReference type="Proteomes" id="UP000005289">
    <property type="component" value="Chromosome"/>
</dbReference>
<dbReference type="SUPFAM" id="SSF53955">
    <property type="entry name" value="Lysozyme-like"/>
    <property type="match status" value="1"/>
</dbReference>
<gene>
    <name evidence="4" type="ORF">THITH_06700</name>
</gene>
<dbReference type="InterPro" id="IPR023346">
    <property type="entry name" value="Lysozyme-like_dom_sf"/>
</dbReference>
<sequence>MTLIRFLLLGLIAWAPIAGAQLYTYVDAHGTRVYTDRPPSGVSYRQVSVPGSAAARSSSQLFVYQGADGKRLVTNQRQQDHALTLIATYGRPTASVRCRLRAEDVMPVGSGPYDDIIVQEAAARELDPLLVKSVIWVESCFDPKAVSPVGAHGLMQLMPATAGELGVTDRFDPAQNIRGGVTYLSQMLDRFDQQLDLALAAYNAGPGAVERYNGIPPFRETRNYVERVNTHYRLHVAQSEAESTAQATTD</sequence>
<evidence type="ECO:0000256" key="1">
    <source>
        <dbReference type="ARBA" id="ARBA00007734"/>
    </source>
</evidence>
<dbReference type="RefSeq" id="WP_006748677.1">
    <property type="nucleotide sequence ID" value="NZ_CP007029.1"/>
</dbReference>
<feature type="domain" description="DUF4124" evidence="3">
    <location>
        <begin position="12"/>
        <end position="58"/>
    </location>
</feature>
<evidence type="ECO:0000259" key="3">
    <source>
        <dbReference type="Pfam" id="PF13511"/>
    </source>
</evidence>
<dbReference type="GO" id="GO:0008933">
    <property type="term" value="F:peptidoglycan lytic transglycosylase activity"/>
    <property type="evidence" value="ECO:0007669"/>
    <property type="project" value="InterPro"/>
</dbReference>
<organism evidence="4 5">
    <name type="scientific">Thioalkalivibrio paradoxus ARh 1</name>
    <dbReference type="NCBI Taxonomy" id="713585"/>
    <lineage>
        <taxon>Bacteria</taxon>
        <taxon>Pseudomonadati</taxon>
        <taxon>Pseudomonadota</taxon>
        <taxon>Gammaproteobacteria</taxon>
        <taxon>Chromatiales</taxon>
        <taxon>Ectothiorhodospiraceae</taxon>
        <taxon>Thioalkalivibrio</taxon>
    </lineage>
</organism>
<feature type="domain" description="Transglycosylase SLT" evidence="2">
    <location>
        <begin position="117"/>
        <end position="224"/>
    </location>
</feature>
<evidence type="ECO:0000313" key="5">
    <source>
        <dbReference type="Proteomes" id="UP000005289"/>
    </source>
</evidence>
<proteinExistence type="inferred from homology"/>
<dbReference type="InterPro" id="IPR025392">
    <property type="entry name" value="DUF4124"/>
</dbReference>
<evidence type="ECO:0000313" key="4">
    <source>
        <dbReference type="EMBL" id="AHE97993.1"/>
    </source>
</evidence>
<dbReference type="InterPro" id="IPR008258">
    <property type="entry name" value="Transglycosylase_SLT_dom_1"/>
</dbReference>
<dbReference type="GO" id="GO:0000270">
    <property type="term" value="P:peptidoglycan metabolic process"/>
    <property type="evidence" value="ECO:0007669"/>
    <property type="project" value="InterPro"/>
</dbReference>
<dbReference type="GO" id="GO:0016020">
    <property type="term" value="C:membrane"/>
    <property type="evidence" value="ECO:0007669"/>
    <property type="project" value="InterPro"/>
</dbReference>
<dbReference type="Pfam" id="PF01464">
    <property type="entry name" value="SLT"/>
    <property type="match status" value="1"/>
</dbReference>
<dbReference type="Gene3D" id="1.10.530.10">
    <property type="match status" value="1"/>
</dbReference>
<protein>
    <submittedName>
        <fullName evidence="4">Lytic transglycosylase</fullName>
    </submittedName>
</protein>